<dbReference type="OMA" id="ECQVWPG"/>
<feature type="region of interest" description="Disordered" evidence="1">
    <location>
        <begin position="79"/>
        <end position="100"/>
    </location>
</feature>
<dbReference type="AlphaFoldDB" id="A0A1W2TL97"/>
<dbReference type="Proteomes" id="UP000054516">
    <property type="component" value="Unassembled WGS sequence"/>
</dbReference>
<reference evidence="3" key="1">
    <citation type="submission" date="2016-03" db="EMBL/GenBank/DDBJ databases">
        <title>Draft genome sequence of Rosellinia necatrix.</title>
        <authorList>
            <person name="Kanematsu S."/>
        </authorList>
    </citation>
    <scope>NUCLEOTIDE SEQUENCE [LARGE SCALE GENOMIC DNA]</scope>
    <source>
        <strain evidence="3">W97</strain>
    </source>
</reference>
<organism evidence="3">
    <name type="scientific">Rosellinia necatrix</name>
    <name type="common">White root-rot fungus</name>
    <dbReference type="NCBI Taxonomy" id="77044"/>
    <lineage>
        <taxon>Eukaryota</taxon>
        <taxon>Fungi</taxon>
        <taxon>Dikarya</taxon>
        <taxon>Ascomycota</taxon>
        <taxon>Pezizomycotina</taxon>
        <taxon>Sordariomycetes</taxon>
        <taxon>Xylariomycetidae</taxon>
        <taxon>Xylariales</taxon>
        <taxon>Xylariaceae</taxon>
        <taxon>Rosellinia</taxon>
    </lineage>
</organism>
<evidence type="ECO:0000256" key="1">
    <source>
        <dbReference type="SAM" id="MobiDB-lite"/>
    </source>
</evidence>
<proteinExistence type="predicted"/>
<name>A0A1W2TL97_ROSNE</name>
<evidence type="ECO:0000313" key="4">
    <source>
        <dbReference type="Proteomes" id="UP000054516"/>
    </source>
</evidence>
<evidence type="ECO:0000313" key="3">
    <source>
        <dbReference type="EMBL" id="GAP89074.1"/>
    </source>
</evidence>
<keyword evidence="2" id="KW-0472">Membrane</keyword>
<keyword evidence="2" id="KW-1133">Transmembrane helix</keyword>
<accession>A0A1W2TL97</accession>
<feature type="compositionally biased region" description="Polar residues" evidence="1">
    <location>
        <begin position="47"/>
        <end position="58"/>
    </location>
</feature>
<protein>
    <submittedName>
        <fullName evidence="3">Uncharacterized protein</fullName>
    </submittedName>
</protein>
<feature type="region of interest" description="Disordered" evidence="1">
    <location>
        <begin position="22"/>
        <end position="58"/>
    </location>
</feature>
<gene>
    <name evidence="3" type="ORF">SAMD00023353_0902740</name>
</gene>
<keyword evidence="4" id="KW-1185">Reference proteome</keyword>
<feature type="transmembrane region" description="Helical" evidence="2">
    <location>
        <begin position="125"/>
        <end position="146"/>
    </location>
</feature>
<keyword evidence="2" id="KW-0812">Transmembrane</keyword>
<dbReference type="EMBL" id="DF977454">
    <property type="protein sequence ID" value="GAP89074.1"/>
    <property type="molecule type" value="Genomic_DNA"/>
</dbReference>
<sequence length="162" mass="17648">MFAPVDDEALKLSPLTLSVKEVTTESSNPATDGKTLDERFDGYGHSALSTPTSAHTTSGFSTDLEGMKHVQSSDHLRGASVSGERFDSDSSVWPGQAHWREKDRAAKRKNRSCHWLARLSKRTQIIVKVAIVLSVVGVAVGVGFGISKSLGARVWQPEDDRR</sequence>
<dbReference type="OrthoDB" id="5214669at2759"/>
<evidence type="ECO:0000256" key="2">
    <source>
        <dbReference type="SAM" id="Phobius"/>
    </source>
</evidence>